<proteinExistence type="predicted"/>
<dbReference type="EMBL" id="OZ034835">
    <property type="protein sequence ID" value="CAL1676976.1"/>
    <property type="molecule type" value="Genomic_DNA"/>
</dbReference>
<protein>
    <submittedName>
        <fullName evidence="2">Uncharacterized protein</fullName>
    </submittedName>
</protein>
<dbReference type="AlphaFoldDB" id="A0AAV2NC70"/>
<organism evidence="2 3">
    <name type="scientific">Lasius platythorax</name>
    <dbReference type="NCBI Taxonomy" id="488582"/>
    <lineage>
        <taxon>Eukaryota</taxon>
        <taxon>Metazoa</taxon>
        <taxon>Ecdysozoa</taxon>
        <taxon>Arthropoda</taxon>
        <taxon>Hexapoda</taxon>
        <taxon>Insecta</taxon>
        <taxon>Pterygota</taxon>
        <taxon>Neoptera</taxon>
        <taxon>Endopterygota</taxon>
        <taxon>Hymenoptera</taxon>
        <taxon>Apocrita</taxon>
        <taxon>Aculeata</taxon>
        <taxon>Formicoidea</taxon>
        <taxon>Formicidae</taxon>
        <taxon>Formicinae</taxon>
        <taxon>Lasius</taxon>
        <taxon>Lasius</taxon>
    </lineage>
</organism>
<gene>
    <name evidence="2" type="ORF">LPLAT_LOCUS3069</name>
</gene>
<dbReference type="Proteomes" id="UP001497644">
    <property type="component" value="Chromosome 12"/>
</dbReference>
<accession>A0AAV2NC70</accession>
<evidence type="ECO:0000256" key="1">
    <source>
        <dbReference type="SAM" id="MobiDB-lite"/>
    </source>
</evidence>
<reference evidence="2" key="1">
    <citation type="submission" date="2024-04" db="EMBL/GenBank/DDBJ databases">
        <authorList>
            <consortium name="Molecular Ecology Group"/>
        </authorList>
    </citation>
    <scope>NUCLEOTIDE SEQUENCE</scope>
</reference>
<feature type="region of interest" description="Disordered" evidence="1">
    <location>
        <begin position="1"/>
        <end position="22"/>
    </location>
</feature>
<evidence type="ECO:0000313" key="2">
    <source>
        <dbReference type="EMBL" id="CAL1676976.1"/>
    </source>
</evidence>
<evidence type="ECO:0000313" key="3">
    <source>
        <dbReference type="Proteomes" id="UP001497644"/>
    </source>
</evidence>
<sequence>MGENVLRRKARRGNSPIDDEEADERVVTNFTGQRGRHYSSTGSPSFFFRERRRKFDDDAREIRYGR</sequence>
<keyword evidence="3" id="KW-1185">Reference proteome</keyword>
<name>A0AAV2NC70_9HYME</name>